<feature type="transmembrane region" description="Helical" evidence="9">
    <location>
        <begin position="301"/>
        <end position="329"/>
    </location>
</feature>
<evidence type="ECO:0000256" key="8">
    <source>
        <dbReference type="SAM" id="MobiDB-lite"/>
    </source>
</evidence>
<dbReference type="Gene3D" id="1.50.10.150">
    <property type="entry name" value="Voltage-dependent anion channel"/>
    <property type="match status" value="1"/>
</dbReference>
<proteinExistence type="inferred from homology"/>
<dbReference type="Proteomes" id="UP001345013">
    <property type="component" value="Unassembled WGS sequence"/>
</dbReference>
<evidence type="ECO:0000256" key="5">
    <source>
        <dbReference type="ARBA" id="ARBA00022692"/>
    </source>
</evidence>
<keyword evidence="4" id="KW-1003">Cell membrane</keyword>
<reference evidence="10 11" key="1">
    <citation type="submission" date="2023-08" db="EMBL/GenBank/DDBJ databases">
        <title>Black Yeasts Isolated from many extreme environments.</title>
        <authorList>
            <person name="Coleine C."/>
            <person name="Stajich J.E."/>
            <person name="Selbmann L."/>
        </authorList>
    </citation>
    <scope>NUCLEOTIDE SEQUENCE [LARGE SCALE GENOMIC DNA]</scope>
    <source>
        <strain evidence="10 11">CCFEE 5885</strain>
    </source>
</reference>
<comment type="caution">
    <text evidence="10">The sequence shown here is derived from an EMBL/GenBank/DDBJ whole genome shotgun (WGS) entry which is preliminary data.</text>
</comment>
<dbReference type="InterPro" id="IPR051629">
    <property type="entry name" value="Sulfite_efflux_TDT"/>
</dbReference>
<evidence type="ECO:0000256" key="1">
    <source>
        <dbReference type="ARBA" id="ARBA00004651"/>
    </source>
</evidence>
<feature type="transmembrane region" description="Helical" evidence="9">
    <location>
        <begin position="129"/>
        <end position="150"/>
    </location>
</feature>
<feature type="transmembrane region" description="Helical" evidence="9">
    <location>
        <begin position="369"/>
        <end position="390"/>
    </location>
</feature>
<feature type="transmembrane region" description="Helical" evidence="9">
    <location>
        <begin position="246"/>
        <end position="265"/>
    </location>
</feature>
<keyword evidence="11" id="KW-1185">Reference proteome</keyword>
<keyword evidence="6 9" id="KW-1133">Transmembrane helix</keyword>
<protein>
    <submittedName>
        <fullName evidence="10">Plasma membrane sulfite pump involved in sulfite metabolism</fullName>
    </submittedName>
</protein>
<accession>A0ABR0KNB1</accession>
<feature type="transmembrane region" description="Helical" evidence="9">
    <location>
        <begin position="58"/>
        <end position="77"/>
    </location>
</feature>
<dbReference type="InterPro" id="IPR038665">
    <property type="entry name" value="Voltage-dep_anion_channel_sf"/>
</dbReference>
<evidence type="ECO:0000256" key="6">
    <source>
        <dbReference type="ARBA" id="ARBA00022989"/>
    </source>
</evidence>
<dbReference type="Pfam" id="PF03595">
    <property type="entry name" value="SLAC1"/>
    <property type="match status" value="1"/>
</dbReference>
<keyword evidence="3" id="KW-0813">Transport</keyword>
<feature type="transmembrane region" description="Helical" evidence="9">
    <location>
        <begin position="336"/>
        <end position="354"/>
    </location>
</feature>
<evidence type="ECO:0000256" key="9">
    <source>
        <dbReference type="SAM" id="Phobius"/>
    </source>
</evidence>
<dbReference type="InterPro" id="IPR004695">
    <property type="entry name" value="SLAC1/Mae1/Ssu1/TehA"/>
</dbReference>
<feature type="region of interest" description="Disordered" evidence="8">
    <location>
        <begin position="435"/>
        <end position="474"/>
    </location>
</feature>
<feature type="transmembrane region" description="Helical" evidence="9">
    <location>
        <begin position="182"/>
        <end position="202"/>
    </location>
</feature>
<name>A0ABR0KNB1_9EURO</name>
<dbReference type="EMBL" id="JAVRRG010000004">
    <property type="protein sequence ID" value="KAK5101538.1"/>
    <property type="molecule type" value="Genomic_DNA"/>
</dbReference>
<organism evidence="10 11">
    <name type="scientific">Lithohypha guttulata</name>
    <dbReference type="NCBI Taxonomy" id="1690604"/>
    <lineage>
        <taxon>Eukaryota</taxon>
        <taxon>Fungi</taxon>
        <taxon>Dikarya</taxon>
        <taxon>Ascomycota</taxon>
        <taxon>Pezizomycotina</taxon>
        <taxon>Eurotiomycetes</taxon>
        <taxon>Chaetothyriomycetidae</taxon>
        <taxon>Chaetothyriales</taxon>
        <taxon>Trichomeriaceae</taxon>
        <taxon>Lithohypha</taxon>
    </lineage>
</organism>
<dbReference type="PANTHER" id="PTHR31686">
    <property type="match status" value="1"/>
</dbReference>
<dbReference type="PANTHER" id="PTHR31686:SF1">
    <property type="entry name" value="SULFITE EFFLUX PUMP SSU1"/>
    <property type="match status" value="1"/>
</dbReference>
<sequence length="474" mass="52076">MHALPTGFSSWFSGEKWKERVLTFDPSWYLVNMGTGIIVQLLAANFPWPAQWLHTLGYIFWILDVCLFGFFTAMSAARAVMFPKISLGVLNDLQQTCYLGTVAIGWETVGTGVVVFYSDNEPAVYVAQIFFWIAVVMTMFVTFGGVYALYRHQGQHSLDEVTGAWYVLSEWPSIRKADRFRFLLFIPMIVAAAYGSVLANAVSLKNGVVVIAVSFLMVSLGMGCSFLVLGIYFWRLMASHLPARGAIVSTFVPVGPSSMAAYAILNLSVALARNISMQGFAFNQSWEPAVTQATIAAVAEMIMWTGVISALFLLGLATFFLIEAVAAVITKVPKTFNIGIWSFVFPVGVYANAWCRMSTLLRNDAMKGWAATCVVFTVLLWLMCALLTTYKGVLHGKLFFAPGLQGWVEKKELEELSEGKGRSKEDVLDAMQGEASNGHGLASTGHGHSLRRRHPNNDGSYETFDAGNRTNGAV</sequence>
<keyword evidence="5 9" id="KW-0812">Transmembrane</keyword>
<evidence type="ECO:0000313" key="11">
    <source>
        <dbReference type="Proteomes" id="UP001345013"/>
    </source>
</evidence>
<gene>
    <name evidence="10" type="primary">SSU1_1</name>
    <name evidence="10" type="ORF">LTR24_000594</name>
</gene>
<comment type="subcellular location">
    <subcellularLocation>
        <location evidence="1">Cell membrane</location>
        <topology evidence="1">Multi-pass membrane protein</topology>
    </subcellularLocation>
</comment>
<comment type="similarity">
    <text evidence="2">Belongs to the tellurite-resistance/dicarboxylate transporter (TDT) family.</text>
</comment>
<evidence type="ECO:0000256" key="7">
    <source>
        <dbReference type="ARBA" id="ARBA00023136"/>
    </source>
</evidence>
<feature type="transmembrane region" description="Helical" evidence="9">
    <location>
        <begin position="97"/>
        <end position="117"/>
    </location>
</feature>
<evidence type="ECO:0000256" key="4">
    <source>
        <dbReference type="ARBA" id="ARBA00022475"/>
    </source>
</evidence>
<evidence type="ECO:0000256" key="2">
    <source>
        <dbReference type="ARBA" id="ARBA00008566"/>
    </source>
</evidence>
<evidence type="ECO:0000313" key="10">
    <source>
        <dbReference type="EMBL" id="KAK5101538.1"/>
    </source>
</evidence>
<keyword evidence="7 9" id="KW-0472">Membrane</keyword>
<feature type="transmembrane region" description="Helical" evidence="9">
    <location>
        <begin position="28"/>
        <end position="46"/>
    </location>
</feature>
<evidence type="ECO:0000256" key="3">
    <source>
        <dbReference type="ARBA" id="ARBA00022448"/>
    </source>
</evidence>
<feature type="transmembrane region" description="Helical" evidence="9">
    <location>
        <begin position="208"/>
        <end position="234"/>
    </location>
</feature>